<dbReference type="RefSeq" id="WP_124975722.1">
    <property type="nucleotide sequence ID" value="NZ_BFFP01000010.1"/>
</dbReference>
<comment type="caution">
    <text evidence="4">The sequence shown here is derived from an EMBL/GenBank/DDBJ whole genome shotgun (WGS) entry which is preliminary data.</text>
</comment>
<dbReference type="InterPro" id="IPR003675">
    <property type="entry name" value="Rce1/LyrA-like_dom"/>
</dbReference>
<organism evidence="4 5">
    <name type="scientific">Ligilactobacillus salitolerans</name>
    <dbReference type="NCBI Taxonomy" id="1808352"/>
    <lineage>
        <taxon>Bacteria</taxon>
        <taxon>Bacillati</taxon>
        <taxon>Bacillota</taxon>
        <taxon>Bacilli</taxon>
        <taxon>Lactobacillales</taxon>
        <taxon>Lactobacillaceae</taxon>
        <taxon>Ligilactobacillus</taxon>
    </lineage>
</organism>
<comment type="similarity">
    <text evidence="1">Belongs to the UPF0177 family.</text>
</comment>
<evidence type="ECO:0000256" key="1">
    <source>
        <dbReference type="ARBA" id="ARBA00009067"/>
    </source>
</evidence>
<proteinExistence type="inferred from homology"/>
<protein>
    <submittedName>
        <fullName evidence="4">Abortive infection protein</fullName>
    </submittedName>
</protein>
<feature type="transmembrane region" description="Helical" evidence="2">
    <location>
        <begin position="37"/>
        <end position="56"/>
    </location>
</feature>
<dbReference type="GO" id="GO:0004175">
    <property type="term" value="F:endopeptidase activity"/>
    <property type="evidence" value="ECO:0007669"/>
    <property type="project" value="UniProtKB-ARBA"/>
</dbReference>
<feature type="transmembrane region" description="Helical" evidence="2">
    <location>
        <begin position="223"/>
        <end position="242"/>
    </location>
</feature>
<accession>A0A401IS73</accession>
<evidence type="ECO:0000256" key="2">
    <source>
        <dbReference type="SAM" id="Phobius"/>
    </source>
</evidence>
<dbReference type="AlphaFoldDB" id="A0A401IS73"/>
<dbReference type="Pfam" id="PF02517">
    <property type="entry name" value="Rce1-like"/>
    <property type="match status" value="1"/>
</dbReference>
<keyword evidence="2" id="KW-0812">Transmembrane</keyword>
<sequence>MLLENRWSWGRQLYWGVILFLLFFFASLFFYDVSLDFKGIANLVIASFALFIFFLSTRTFKLLSSKIHLDKPLQITGGLAVLAGLLMFIVGGSPAHIVAVFQSKTPVISTVVALAAAILEESVCRGLFLSGFVGLGAYKSSHYQLTKASVYSALLFGGLHLFNLLGANPSAVFLQICYTFALGVFLAALRITSNGLFLPILLHFLLDWVPLDAPRQAGSSNWGMTLLVFLPLLLLSVTYLILLDQSLQKNSAGA</sequence>
<feature type="domain" description="CAAX prenyl protease 2/Lysostaphin resistance protein A-like" evidence="3">
    <location>
        <begin position="106"/>
        <end position="209"/>
    </location>
</feature>
<keyword evidence="2" id="KW-0472">Membrane</keyword>
<name>A0A401IS73_9LACO</name>
<feature type="transmembrane region" description="Helical" evidence="2">
    <location>
        <begin position="12"/>
        <end position="31"/>
    </location>
</feature>
<evidence type="ECO:0000313" key="4">
    <source>
        <dbReference type="EMBL" id="GBG94381.1"/>
    </source>
</evidence>
<dbReference type="GO" id="GO:0080120">
    <property type="term" value="P:CAAX-box protein maturation"/>
    <property type="evidence" value="ECO:0007669"/>
    <property type="project" value="UniProtKB-ARBA"/>
</dbReference>
<reference evidence="4 5" key="1">
    <citation type="journal article" date="2019" name="Int. J. Syst. Evol. Microbiol.">
        <title>Lactobacillus salitolerans sp. nov., a novel lactic acid bacterium isolated from spent mushroom substrates.</title>
        <authorList>
            <person name="Tohno M."/>
            <person name="Tanizawa Y."/>
            <person name="Kojima Y."/>
            <person name="Sakamoto M."/>
            <person name="Nakamura Y."/>
            <person name="Ohkuma M."/>
            <person name="Kobayashi H."/>
        </authorList>
    </citation>
    <scope>NUCLEOTIDE SEQUENCE [LARGE SCALE GENOMIC DNA]</scope>
    <source>
        <strain evidence="4 5">YK43</strain>
    </source>
</reference>
<feature type="transmembrane region" description="Helical" evidence="2">
    <location>
        <begin position="77"/>
        <end position="101"/>
    </location>
</feature>
<feature type="transmembrane region" description="Helical" evidence="2">
    <location>
        <begin position="148"/>
        <end position="166"/>
    </location>
</feature>
<dbReference type="EMBL" id="BFFP01000010">
    <property type="protein sequence ID" value="GBG94381.1"/>
    <property type="molecule type" value="Genomic_DNA"/>
</dbReference>
<dbReference type="OrthoDB" id="2289634at2"/>
<keyword evidence="2" id="KW-1133">Transmembrane helix</keyword>
<gene>
    <name evidence="4" type="ORF">LFYK43_08400</name>
</gene>
<evidence type="ECO:0000313" key="5">
    <source>
        <dbReference type="Proteomes" id="UP000286848"/>
    </source>
</evidence>
<evidence type="ECO:0000259" key="3">
    <source>
        <dbReference type="Pfam" id="PF02517"/>
    </source>
</evidence>
<keyword evidence="5" id="KW-1185">Reference proteome</keyword>
<dbReference type="Proteomes" id="UP000286848">
    <property type="component" value="Unassembled WGS sequence"/>
</dbReference>